<dbReference type="EMBL" id="JABCYN010000007">
    <property type="protein sequence ID" value="KAF6015787.1"/>
    <property type="molecule type" value="Genomic_DNA"/>
</dbReference>
<evidence type="ECO:0000256" key="6">
    <source>
        <dbReference type="ARBA" id="ARBA00008109"/>
    </source>
</evidence>
<dbReference type="Proteomes" id="UP000568158">
    <property type="component" value="Unassembled WGS sequence"/>
</dbReference>
<dbReference type="PANTHER" id="PTHR24092:SF5">
    <property type="entry name" value="PHOSPHOLIPID-TRANSPORTING ATPASE"/>
    <property type="match status" value="1"/>
</dbReference>
<dbReference type="NCBIfam" id="TIGR01652">
    <property type="entry name" value="ATPase-Plipid"/>
    <property type="match status" value="1"/>
</dbReference>
<evidence type="ECO:0000256" key="25">
    <source>
        <dbReference type="ARBA" id="ARBA00049128"/>
    </source>
</evidence>
<feature type="binding site" evidence="28">
    <location>
        <position position="1328"/>
    </location>
    <ligand>
        <name>Mg(2+)</name>
        <dbReference type="ChEBI" id="CHEBI:18420"/>
    </ligand>
</feature>
<dbReference type="GO" id="GO:0003879">
    <property type="term" value="F:ATP phosphoribosyltransferase activity"/>
    <property type="evidence" value="ECO:0007669"/>
    <property type="project" value="UniProtKB-EC"/>
</dbReference>
<feature type="compositionally biased region" description="Polar residues" evidence="30">
    <location>
        <begin position="340"/>
        <end position="358"/>
    </location>
</feature>
<evidence type="ECO:0000256" key="1">
    <source>
        <dbReference type="ARBA" id="ARBA00000915"/>
    </source>
</evidence>
<feature type="transmembrane region" description="Helical" evidence="29">
    <location>
        <begin position="1490"/>
        <end position="1509"/>
    </location>
</feature>
<keyword evidence="10" id="KW-0028">Amino-acid biosynthesis</keyword>
<dbReference type="GO" id="GO:0016887">
    <property type="term" value="F:ATP hydrolysis activity"/>
    <property type="evidence" value="ECO:0007669"/>
    <property type="project" value="InterPro"/>
</dbReference>
<feature type="transmembrane region" description="Helical" evidence="29">
    <location>
        <begin position="1416"/>
        <end position="1437"/>
    </location>
</feature>
<dbReference type="InterPro" id="IPR023214">
    <property type="entry name" value="HAD_sf"/>
</dbReference>
<evidence type="ECO:0000256" key="27">
    <source>
        <dbReference type="PIRSR" id="PIRSR606539-2"/>
    </source>
</evidence>
<comment type="function">
    <text evidence="23">Catalyzes the condensation of ATP and 5-phosphoribose 1-diphosphate to form N'-(5'-phosphoribosyl)-ATP (PR-ATP). Has a crucial role in the pathway because the rate of histidine biosynthesis seems to be controlled primarily by regulation of the enzymatic activity.</text>
</comment>
<dbReference type="SUPFAM" id="SSF81660">
    <property type="entry name" value="Metal cation-transporting ATPase, ATP-binding domain N"/>
    <property type="match status" value="1"/>
</dbReference>
<evidence type="ECO:0000256" key="21">
    <source>
        <dbReference type="ARBA" id="ARBA00023102"/>
    </source>
</evidence>
<dbReference type="GO" id="GO:0140346">
    <property type="term" value="F:phosphatidylserine flippase activity"/>
    <property type="evidence" value="ECO:0007669"/>
    <property type="project" value="UniProtKB-ARBA"/>
</dbReference>
<dbReference type="InterPro" id="IPR018303">
    <property type="entry name" value="ATPase_P-typ_P_site"/>
</dbReference>
<feature type="active site" description="4-aspartylphosphate intermediate" evidence="26">
    <location>
        <position position="943"/>
    </location>
</feature>
<dbReference type="GO" id="GO:0010008">
    <property type="term" value="C:endosome membrane"/>
    <property type="evidence" value="ECO:0007669"/>
    <property type="project" value="UniProtKB-SubCell"/>
</dbReference>
<dbReference type="InterPro" id="IPR006539">
    <property type="entry name" value="P-type_ATPase_IV"/>
</dbReference>
<dbReference type="NCBIfam" id="TIGR03455">
    <property type="entry name" value="HisG_C-term"/>
    <property type="match status" value="1"/>
</dbReference>
<dbReference type="GO" id="GO:0006897">
    <property type="term" value="P:endocytosis"/>
    <property type="evidence" value="ECO:0007669"/>
    <property type="project" value="TreeGrafter"/>
</dbReference>
<dbReference type="Gene3D" id="2.70.150.10">
    <property type="entry name" value="Calcium-transporting ATPase, cytoplasmic transduction domain A"/>
    <property type="match status" value="1"/>
</dbReference>
<dbReference type="SUPFAM" id="SSF54913">
    <property type="entry name" value="GlnB-like"/>
    <property type="match status" value="1"/>
</dbReference>
<evidence type="ECO:0000259" key="32">
    <source>
        <dbReference type="Pfam" id="PF01634"/>
    </source>
</evidence>
<sequence>MDLVNYLQDRLMFAVPKKGRLYETALNLLKGADIQFHRSKRLDIAICLNLPIALIFLPAADIPTFVGEGRCDIGITGKDQVMESNVDVDLGLDLRFGKCKLQIQVPRNGPYKKPEELIGKTIVSTFVNLTKQYFEKLEGVKPGEPLKTKIKYVGGSVEASCALGVGDAIVDLVESGETMKAAGLHPIETVLSTSAHLIVSKHPSHPELVEVIKSRMEGLLAAQKYVLCNYNAPRNKLPELLKVTPGRRAATVSPLEDDDWVAVSSMIQRSDMANILDQLKSLGASDILVFEISNCRFAECLQHKFEESNRHLSIASYSKAKALDSAFSLMSSIDHTAGTHNQRSIARNSSESFQQDSAHYTDDPAADYWKSELEESKKGEGEEVREDKEDRGRSNRQGSESTEGHKSKSQERPGNRESQEGVWSGNITSNSQSNSNNNLAGFNLDRDFESTLNAALQSIDANPVVQQAGQQHSGRQTESVSLHSWGMSEGQSAYQSTNEVARGEGPPSGFRDEGADREGLVGVWPGAGSTGHGGRTSAGTAGSAGSAGAIGAIGAGGEVGTRGARPTSGWKGYVARVFPNIFEALEEARRSPRRSTRQPRDRVVYPGMPSGQFASNAISNAKYNALTFLPMTLYEQFKFFFNLYFLLVALSQAIPALRIGYLSSYVVPLAFVLAVTLCKEAADDIGRRRRDSEQNNERYEVVGEEAPVKARDLKCGDVVRLHKGVRVPADVVLVQSSESSGEVFVKTDQLDGETDWKLRVACPVTQGVPVEELRGIRARVGPPSKSIHGFVGQLHRGPESIGLTVDNTAWANTVVASGTAVGLVVYTGRDTRQAMNTSAPRAKTGLLELEINGISKILCASVFVLSVGLVAATGFQSHSWYLDVMRFLILFSTIIPVSLRVNLDLGKSVYAHQIQHDRHIPGTVVRTSTIPEDLGRIEYLLSDKTGTLTRNVMELKKLHLGSVSYAGEALEFVSQAVARESSNAGNAPSRGFRASRASRAAALVLTLAVCHNVTPTYDSGDLEYQASSPDEIAIVQFTQAMGLALVSRDRHGLALRHGATGKIQKFDILQTFPFSSDTKRMGIVVRDVASGQIWFMEKGADTVMAKIVEKNDWLEEEASNMAREGLRTLVVGRKRVAPEVYGEFAREYRAASLSMAGRDAAMAAVVSRYLEHSLELQGLTGVEDRLQEGVKSSIESLRNAGIKIWMLTGDKVETARCVAVSAKLIARGQYVHTVEGVGENRDEPAGENRNAHLDYLLANPGCCLLIDGQSLAYYMATPARRTHFCRAVVPLPAVIACRCTPQQKADVASLIKNATGKRVCCIGDGGNDVSMIQCADVGVGIVGKEGRQASLAADFSITQFCHLTKLLLWHGRNSYKRSAKLAQFVIHRGLLISVCQAVYSICSAFAPLALFQGWLMVGYATLYTMAPVFSLVLDYDVGEDLVTLYPELYRELTGGSALSYRTFFVWTAVSLYQGGVIQGLAQLFTGLDESLFTSMVALSYSALIINELVMVALEVHTWSHLMAWSHLVTLAAYIGSFPFLSDYFDLHYVASFSFCWQLAFILALSLLPIWGAKALTRRLHPPTYAKVQQA</sequence>
<feature type="transmembrane region" description="Helical" evidence="29">
    <location>
        <begin position="1546"/>
        <end position="1570"/>
    </location>
</feature>
<dbReference type="Pfam" id="PF08029">
    <property type="entry name" value="HisG_C"/>
    <property type="match status" value="1"/>
</dbReference>
<evidence type="ECO:0000259" key="33">
    <source>
        <dbReference type="Pfam" id="PF08029"/>
    </source>
</evidence>
<dbReference type="InterPro" id="IPR015867">
    <property type="entry name" value="N-reg_PII/ATP_PRibTrfase_C"/>
</dbReference>
<feature type="binding site" evidence="27">
    <location>
        <position position="1328"/>
    </location>
    <ligand>
        <name>ATP</name>
        <dbReference type="ChEBI" id="CHEBI:30616"/>
    </ligand>
</feature>
<feature type="binding site" evidence="27">
    <location>
        <position position="1209"/>
    </location>
    <ligand>
        <name>ATP</name>
        <dbReference type="ChEBI" id="CHEBI:30616"/>
    </ligand>
</feature>
<dbReference type="SUPFAM" id="SSF81653">
    <property type="entry name" value="Calcium ATPase, transduction domain A"/>
    <property type="match status" value="1"/>
</dbReference>
<dbReference type="GO" id="GO:0000287">
    <property type="term" value="F:magnesium ion binding"/>
    <property type="evidence" value="ECO:0007669"/>
    <property type="project" value="UniProtKB-UniRule"/>
</dbReference>
<dbReference type="PROSITE" id="PS01316">
    <property type="entry name" value="ATP_P_PHORIBOSYLTR"/>
    <property type="match status" value="1"/>
</dbReference>
<dbReference type="FunFam" id="3.40.190.10:FF:000123">
    <property type="entry name" value="HIS1p ATP phosphoribosyltransferase"/>
    <property type="match status" value="1"/>
</dbReference>
<feature type="binding site" evidence="27">
    <location>
        <position position="1074"/>
    </location>
    <ligand>
        <name>ATP</name>
        <dbReference type="ChEBI" id="CHEBI:30616"/>
    </ligand>
</feature>
<dbReference type="SUPFAM" id="SSF56784">
    <property type="entry name" value="HAD-like"/>
    <property type="match status" value="1"/>
</dbReference>
<dbReference type="InterPro" id="IPR008250">
    <property type="entry name" value="ATPase_P-typ_transduc_dom_A_sf"/>
</dbReference>
<evidence type="ECO:0000256" key="14">
    <source>
        <dbReference type="ARBA" id="ARBA00022723"/>
    </source>
</evidence>
<dbReference type="EC" id="7.6.2.1" evidence="29"/>
<accession>A0A8H6EZG4</accession>
<dbReference type="GO" id="GO:0005886">
    <property type="term" value="C:plasma membrane"/>
    <property type="evidence" value="ECO:0007669"/>
    <property type="project" value="TreeGrafter"/>
</dbReference>
<evidence type="ECO:0000256" key="17">
    <source>
        <dbReference type="ARBA" id="ARBA00022842"/>
    </source>
</evidence>
<dbReference type="PROSITE" id="PS00154">
    <property type="entry name" value="ATPASE_E1_E2"/>
    <property type="match status" value="1"/>
</dbReference>
<dbReference type="InterPro" id="IPR044492">
    <property type="entry name" value="P_typ_ATPase_HD_dom"/>
</dbReference>
<dbReference type="PANTHER" id="PTHR24092">
    <property type="entry name" value="PROBABLE PHOSPHOLIPID-TRANSPORTING ATPASE"/>
    <property type="match status" value="1"/>
</dbReference>
<comment type="catalytic activity">
    <reaction evidence="25">
        <text>a 1,2-diacyl-sn-glycero-3-phosphoethanolamine(out) + ATP + H2O = a 1,2-diacyl-sn-glycero-3-phosphoethanolamine(in) + ADP + phosphate + H(+)</text>
        <dbReference type="Rhea" id="RHEA:66132"/>
        <dbReference type="ChEBI" id="CHEBI:15377"/>
        <dbReference type="ChEBI" id="CHEBI:15378"/>
        <dbReference type="ChEBI" id="CHEBI:30616"/>
        <dbReference type="ChEBI" id="CHEBI:43474"/>
        <dbReference type="ChEBI" id="CHEBI:64612"/>
        <dbReference type="ChEBI" id="CHEBI:456216"/>
    </reaction>
    <physiologicalReaction direction="left-to-right" evidence="25">
        <dbReference type="Rhea" id="RHEA:66133"/>
    </physiologicalReaction>
</comment>
<dbReference type="FunFam" id="3.40.1110.10:FF:000085">
    <property type="entry name" value="Phospholipid-transporting ATPase"/>
    <property type="match status" value="1"/>
</dbReference>
<evidence type="ECO:0000256" key="24">
    <source>
        <dbReference type="ARBA" id="ARBA00034036"/>
    </source>
</evidence>
<keyword evidence="12" id="KW-0808">Transferase</keyword>
<dbReference type="FunFam" id="3.30.70.120:FF:000003">
    <property type="entry name" value="ATP phosphoribosyltransferase"/>
    <property type="match status" value="1"/>
</dbReference>
<feature type="binding site" evidence="27">
    <location>
        <position position="1327"/>
    </location>
    <ligand>
        <name>ATP</name>
        <dbReference type="ChEBI" id="CHEBI:30616"/>
    </ligand>
</feature>
<feature type="binding site" evidence="27">
    <location>
        <position position="1210"/>
    </location>
    <ligand>
        <name>ATP</name>
        <dbReference type="ChEBI" id="CHEBI:30616"/>
    </ligand>
</feature>
<dbReference type="GO" id="GO:0005802">
    <property type="term" value="C:trans-Golgi network"/>
    <property type="evidence" value="ECO:0007669"/>
    <property type="project" value="TreeGrafter"/>
</dbReference>
<dbReference type="SFLD" id="SFLDF00027">
    <property type="entry name" value="p-type_atpase"/>
    <property type="match status" value="1"/>
</dbReference>
<dbReference type="FunFam" id="3.40.50.1000:FF:000009">
    <property type="entry name" value="Phospholipid-transporting ATPase"/>
    <property type="match status" value="1"/>
</dbReference>
<dbReference type="InterPro" id="IPR023298">
    <property type="entry name" value="ATPase_P-typ_TM_dom_sf"/>
</dbReference>
<evidence type="ECO:0000256" key="22">
    <source>
        <dbReference type="ARBA" id="ARBA00023136"/>
    </source>
</evidence>
<evidence type="ECO:0000256" key="19">
    <source>
        <dbReference type="ARBA" id="ARBA00022989"/>
    </source>
</evidence>
<feature type="binding site" evidence="27">
    <location>
        <position position="944"/>
    </location>
    <ligand>
        <name>ATP</name>
        <dbReference type="ChEBI" id="CHEBI:30616"/>
    </ligand>
</feature>
<dbReference type="Gene3D" id="3.40.50.1000">
    <property type="entry name" value="HAD superfamily/HAD-like"/>
    <property type="match status" value="1"/>
</dbReference>
<feature type="binding site" evidence="27">
    <location>
        <position position="1127"/>
    </location>
    <ligand>
        <name>ATP</name>
        <dbReference type="ChEBI" id="CHEBI:30616"/>
    </ligand>
</feature>
<dbReference type="Gene3D" id="3.40.1110.10">
    <property type="entry name" value="Calcium-transporting ATPase, cytoplasmic domain N"/>
    <property type="match status" value="1"/>
</dbReference>
<feature type="binding site" evidence="28">
    <location>
        <position position="1324"/>
    </location>
    <ligand>
        <name>Mg(2+)</name>
        <dbReference type="ChEBI" id="CHEBI:18420"/>
    </ligand>
</feature>
<feature type="domain" description="ATP phosphoribosyltransferase catalytic" evidence="32">
    <location>
        <begin position="59"/>
        <end position="217"/>
    </location>
</feature>
<keyword evidence="16 27" id="KW-0067">ATP-binding</keyword>
<dbReference type="InterPro" id="IPR020621">
    <property type="entry name" value="ATP-PRT_HisG_long"/>
</dbReference>
<dbReference type="Pfam" id="PF16209">
    <property type="entry name" value="PhoLip_ATPase_N"/>
    <property type="match status" value="1"/>
</dbReference>
<proteinExistence type="inferred from homology"/>
<evidence type="ECO:0000259" key="35">
    <source>
        <dbReference type="Pfam" id="PF16212"/>
    </source>
</evidence>
<evidence type="ECO:0000256" key="9">
    <source>
        <dbReference type="ARBA" id="ARBA00022490"/>
    </source>
</evidence>
<feature type="binding site" evidence="27">
    <location>
        <position position="943"/>
    </location>
    <ligand>
        <name>ATP</name>
        <dbReference type="ChEBI" id="CHEBI:30616"/>
    </ligand>
</feature>
<keyword evidence="8" id="KW-0813">Transport</keyword>
<dbReference type="Gene3D" id="3.40.190.10">
    <property type="entry name" value="Periplasmic binding protein-like II"/>
    <property type="match status" value="2"/>
</dbReference>
<dbReference type="NCBIfam" id="TIGR00070">
    <property type="entry name" value="hisG"/>
    <property type="match status" value="1"/>
</dbReference>
<name>A0A8H6EZG4_DEKBR</name>
<dbReference type="SFLD" id="SFLDS00003">
    <property type="entry name" value="Haloacid_Dehalogenase"/>
    <property type="match status" value="1"/>
</dbReference>
<comment type="subcellular location">
    <subcellularLocation>
        <location evidence="4">Cytoplasm</location>
    </subcellularLocation>
    <subcellularLocation>
        <location evidence="3">Endosome membrane</location>
        <topology evidence="3">Multi-pass membrane protein</topology>
    </subcellularLocation>
    <subcellularLocation>
        <location evidence="29">Membrane</location>
        <topology evidence="29">Multi-pass membrane protein</topology>
    </subcellularLocation>
</comment>
<evidence type="ECO:0000256" key="30">
    <source>
        <dbReference type="SAM" id="MobiDB-lite"/>
    </source>
</evidence>
<feature type="compositionally biased region" description="Basic and acidic residues" evidence="30">
    <location>
        <begin position="402"/>
        <end position="419"/>
    </location>
</feature>
<dbReference type="PRINTS" id="PR00119">
    <property type="entry name" value="CATATPASE"/>
</dbReference>
<keyword evidence="9" id="KW-0963">Cytoplasm</keyword>
<dbReference type="InterPro" id="IPR036412">
    <property type="entry name" value="HAD-like_sf"/>
</dbReference>
<evidence type="ECO:0000259" key="34">
    <source>
        <dbReference type="Pfam" id="PF16209"/>
    </source>
</evidence>
<dbReference type="InterPro" id="IPR023299">
    <property type="entry name" value="ATPase_P-typ_cyto_dom_N"/>
</dbReference>
<evidence type="ECO:0000256" key="26">
    <source>
        <dbReference type="PIRSR" id="PIRSR606539-1"/>
    </source>
</evidence>
<evidence type="ECO:0000256" key="10">
    <source>
        <dbReference type="ARBA" id="ARBA00022605"/>
    </source>
</evidence>
<keyword evidence="18 29" id="KW-1278">Translocase</keyword>
<dbReference type="InterPro" id="IPR001757">
    <property type="entry name" value="P_typ_ATPase"/>
</dbReference>
<dbReference type="Gene3D" id="3.30.70.120">
    <property type="match status" value="1"/>
</dbReference>
<dbReference type="InterPro" id="IPR018198">
    <property type="entry name" value="ATP_PRibTrfase_CS"/>
</dbReference>
<feature type="binding site" evidence="27">
    <location>
        <position position="945"/>
    </location>
    <ligand>
        <name>ATP</name>
        <dbReference type="ChEBI" id="CHEBI:30616"/>
    </ligand>
</feature>
<evidence type="ECO:0000256" key="5">
    <source>
        <dbReference type="ARBA" id="ARBA00004667"/>
    </source>
</evidence>
<keyword evidence="13 29" id="KW-0812">Transmembrane</keyword>
<feature type="binding site" evidence="27">
    <location>
        <position position="1208"/>
    </location>
    <ligand>
        <name>ATP</name>
        <dbReference type="ChEBI" id="CHEBI:30616"/>
    </ligand>
</feature>
<evidence type="ECO:0000313" key="37">
    <source>
        <dbReference type="Proteomes" id="UP000568158"/>
    </source>
</evidence>
<evidence type="ECO:0000256" key="28">
    <source>
        <dbReference type="PIRSR" id="PIRSR606539-3"/>
    </source>
</evidence>
<dbReference type="InterPro" id="IPR013820">
    <property type="entry name" value="ATP_PRibTrfase_cat"/>
</dbReference>
<protein>
    <recommendedName>
        <fullName evidence="29">Phospholipid-transporting ATPase</fullName>
        <ecNumber evidence="29">7.6.2.1</ecNumber>
    </recommendedName>
</protein>
<dbReference type="InterPro" id="IPR032630">
    <property type="entry name" value="P_typ_ATPase_c"/>
</dbReference>
<dbReference type="HAMAP" id="MF_00079">
    <property type="entry name" value="HisG_Long"/>
    <property type="match status" value="1"/>
</dbReference>
<feature type="binding site" evidence="27">
    <location>
        <position position="1031"/>
    </location>
    <ligand>
        <name>ATP</name>
        <dbReference type="ChEBI" id="CHEBI:30616"/>
    </ligand>
</feature>
<feature type="domain" description="P-type ATPase N-terminal" evidence="34">
    <location>
        <begin position="611"/>
        <end position="658"/>
    </location>
</feature>
<dbReference type="SUPFAM" id="SSF81665">
    <property type="entry name" value="Calcium ATPase, transmembrane domain M"/>
    <property type="match status" value="1"/>
</dbReference>
<feature type="region of interest" description="Disordered" evidence="30">
    <location>
        <begin position="340"/>
        <end position="442"/>
    </location>
</feature>
<feature type="compositionally biased region" description="Basic and acidic residues" evidence="30">
    <location>
        <begin position="369"/>
        <end position="393"/>
    </location>
</feature>
<feature type="transmembrane region" description="Helical" evidence="29">
    <location>
        <begin position="1458"/>
        <end position="1484"/>
    </location>
</feature>
<organism evidence="36 37">
    <name type="scientific">Dekkera bruxellensis</name>
    <name type="common">Brettanomyces custersii</name>
    <dbReference type="NCBI Taxonomy" id="5007"/>
    <lineage>
        <taxon>Eukaryota</taxon>
        <taxon>Fungi</taxon>
        <taxon>Dikarya</taxon>
        <taxon>Ascomycota</taxon>
        <taxon>Saccharomycotina</taxon>
        <taxon>Pichiomycetes</taxon>
        <taxon>Pichiales</taxon>
        <taxon>Pichiaceae</taxon>
        <taxon>Brettanomyces</taxon>
    </lineage>
</organism>
<evidence type="ECO:0000256" key="3">
    <source>
        <dbReference type="ARBA" id="ARBA00004337"/>
    </source>
</evidence>
<keyword evidence="11" id="KW-0328">Glycosyltransferase</keyword>
<feature type="domain" description="P-type ATPase A" evidence="31">
    <location>
        <begin position="703"/>
        <end position="832"/>
    </location>
</feature>
<feature type="binding site" evidence="27">
    <location>
        <position position="1098"/>
    </location>
    <ligand>
        <name>ATP</name>
        <dbReference type="ChEBI" id="CHEBI:30616"/>
    </ligand>
</feature>
<comment type="catalytic activity">
    <reaction evidence="1">
        <text>1-(5-phospho-beta-D-ribosyl)-ATP + diphosphate = 5-phospho-alpha-D-ribose 1-diphosphate + ATP</text>
        <dbReference type="Rhea" id="RHEA:18473"/>
        <dbReference type="ChEBI" id="CHEBI:30616"/>
        <dbReference type="ChEBI" id="CHEBI:33019"/>
        <dbReference type="ChEBI" id="CHEBI:58017"/>
        <dbReference type="ChEBI" id="CHEBI:73183"/>
        <dbReference type="EC" id="2.4.2.17"/>
    </reaction>
</comment>
<comment type="pathway">
    <text evidence="5">Amino-acid biosynthesis; L-histidine biosynthesis; L-histidine from 5-phospho-alpha-D-ribose 1-diphosphate: step 1/9.</text>
</comment>
<comment type="caution">
    <text evidence="29">Lacks conserved residue(s) required for the propagation of feature annotation.</text>
</comment>
<dbReference type="Pfam" id="PF00122">
    <property type="entry name" value="E1-E2_ATPase"/>
    <property type="match status" value="1"/>
</dbReference>
<evidence type="ECO:0000256" key="4">
    <source>
        <dbReference type="ARBA" id="ARBA00004496"/>
    </source>
</evidence>
<evidence type="ECO:0000313" key="36">
    <source>
        <dbReference type="EMBL" id="KAF6015787.1"/>
    </source>
</evidence>
<evidence type="ECO:0000256" key="18">
    <source>
        <dbReference type="ARBA" id="ARBA00022967"/>
    </source>
</evidence>
<reference evidence="36 37" key="1">
    <citation type="journal article" date="2020" name="Appl. Microbiol. Biotechnol.">
        <title>Targeted gene deletion in Brettanomyces bruxellensis with an expression-free CRISPR-Cas9 system.</title>
        <authorList>
            <person name="Varela C."/>
            <person name="Bartel C."/>
            <person name="Onetto C."/>
            <person name="Borneman A."/>
        </authorList>
    </citation>
    <scope>NUCLEOTIDE SEQUENCE [LARGE SCALE GENOMIC DNA]</scope>
    <source>
        <strain evidence="36 37">AWRI1613</strain>
    </source>
</reference>
<evidence type="ECO:0000256" key="13">
    <source>
        <dbReference type="ARBA" id="ARBA00022692"/>
    </source>
</evidence>
<feature type="binding site" evidence="28">
    <location>
        <position position="945"/>
    </location>
    <ligand>
        <name>Mg(2+)</name>
        <dbReference type="ChEBI" id="CHEBI:18420"/>
    </ligand>
</feature>
<keyword evidence="15 27" id="KW-0547">Nucleotide-binding</keyword>
<feature type="binding site" evidence="28">
    <location>
        <position position="943"/>
    </location>
    <ligand>
        <name>Mg(2+)</name>
        <dbReference type="ChEBI" id="CHEBI:18420"/>
    </ligand>
</feature>
<feature type="binding site" evidence="27">
    <location>
        <position position="1298"/>
    </location>
    <ligand>
        <name>ATP</name>
        <dbReference type="ChEBI" id="CHEBI:30616"/>
    </ligand>
</feature>
<keyword evidence="14 28" id="KW-0479">Metal-binding</keyword>
<dbReference type="InterPro" id="IPR032631">
    <property type="entry name" value="P-type_ATPase_N"/>
</dbReference>
<feature type="domain" description="P-type ATPase C-terminal" evidence="35">
    <location>
        <begin position="1351"/>
        <end position="1581"/>
    </location>
</feature>
<dbReference type="Pfam" id="PF01634">
    <property type="entry name" value="HisG"/>
    <property type="match status" value="1"/>
</dbReference>
<evidence type="ECO:0000256" key="12">
    <source>
        <dbReference type="ARBA" id="ARBA00022679"/>
    </source>
</evidence>
<evidence type="ECO:0000256" key="20">
    <source>
        <dbReference type="ARBA" id="ARBA00023055"/>
    </source>
</evidence>
<dbReference type="Pfam" id="PF13246">
    <property type="entry name" value="Cation_ATPase"/>
    <property type="match status" value="1"/>
</dbReference>
<keyword evidence="21" id="KW-0368">Histidine biosynthesis</keyword>
<evidence type="ECO:0000256" key="11">
    <source>
        <dbReference type="ARBA" id="ARBA00022676"/>
    </source>
</evidence>
<keyword evidence="17 28" id="KW-0460">Magnesium</keyword>
<feature type="domain" description="Histidine biosynthesis HisG C-terminal" evidence="33">
    <location>
        <begin position="222"/>
        <end position="294"/>
    </location>
</feature>
<dbReference type="GO" id="GO:0000105">
    <property type="term" value="P:L-histidine biosynthetic process"/>
    <property type="evidence" value="ECO:0007669"/>
    <property type="project" value="UniProtKB-KW"/>
</dbReference>
<evidence type="ECO:0000256" key="16">
    <source>
        <dbReference type="ARBA" id="ARBA00022840"/>
    </source>
</evidence>
<evidence type="ECO:0000256" key="29">
    <source>
        <dbReference type="RuleBase" id="RU362033"/>
    </source>
</evidence>
<keyword evidence="22 29" id="KW-0472">Membrane</keyword>
<comment type="similarity">
    <text evidence="7">Belongs to the ATP phosphoribosyltransferase family.</text>
</comment>
<gene>
    <name evidence="36" type="primary">NEO1</name>
    <name evidence="36" type="ORF">HII12_000579</name>
</gene>
<keyword evidence="19 29" id="KW-1133">Transmembrane helix</keyword>
<comment type="cofactor">
    <cofactor evidence="2 28">
        <name>Mg(2+)</name>
        <dbReference type="ChEBI" id="CHEBI:18420"/>
    </cofactor>
</comment>
<feature type="transmembrane region" description="Helical" evidence="29">
    <location>
        <begin position="1390"/>
        <end position="1410"/>
    </location>
</feature>
<evidence type="ECO:0000256" key="2">
    <source>
        <dbReference type="ARBA" id="ARBA00001946"/>
    </source>
</evidence>
<feature type="compositionally biased region" description="Low complexity" evidence="30">
    <location>
        <begin position="424"/>
        <end position="438"/>
    </location>
</feature>
<comment type="caution">
    <text evidence="36">The sequence shown here is derived from an EMBL/GenBank/DDBJ whole genome shotgun (WGS) entry which is preliminary data.</text>
</comment>
<dbReference type="InterPro" id="IPR013115">
    <property type="entry name" value="HisG_C"/>
</dbReference>
<keyword evidence="20" id="KW-0445">Lipid transport</keyword>
<dbReference type="CDD" id="cd13592">
    <property type="entry name" value="PBP2_HisGL2"/>
    <property type="match status" value="1"/>
</dbReference>
<evidence type="ECO:0000256" key="7">
    <source>
        <dbReference type="ARBA" id="ARBA00009372"/>
    </source>
</evidence>
<dbReference type="NCBIfam" id="TIGR01494">
    <property type="entry name" value="ATPase_P-type"/>
    <property type="match status" value="2"/>
</dbReference>
<dbReference type="InterPro" id="IPR011322">
    <property type="entry name" value="N-reg_PII-like_a/b"/>
</dbReference>
<evidence type="ECO:0000256" key="15">
    <source>
        <dbReference type="ARBA" id="ARBA00022741"/>
    </source>
</evidence>
<comment type="similarity">
    <text evidence="6 29">Belongs to the cation transport ATPase (P-type) (TC 3.A.3) family. Type IV subfamily.</text>
</comment>
<evidence type="ECO:0000256" key="8">
    <source>
        <dbReference type="ARBA" id="ARBA00022448"/>
    </source>
</evidence>
<dbReference type="GO" id="GO:0005524">
    <property type="term" value="F:ATP binding"/>
    <property type="evidence" value="ECO:0007669"/>
    <property type="project" value="UniProtKB-UniRule"/>
</dbReference>
<evidence type="ECO:0000256" key="23">
    <source>
        <dbReference type="ARBA" id="ARBA00024646"/>
    </source>
</evidence>
<dbReference type="GO" id="GO:0006890">
    <property type="term" value="P:retrograde vesicle-mediated transport, Golgi to endoplasmic reticulum"/>
    <property type="evidence" value="ECO:0007669"/>
    <property type="project" value="TreeGrafter"/>
</dbReference>
<dbReference type="Pfam" id="PF16212">
    <property type="entry name" value="PhoLip_ATPase_C"/>
    <property type="match status" value="1"/>
</dbReference>
<dbReference type="InterPro" id="IPR059000">
    <property type="entry name" value="ATPase_P-type_domA"/>
</dbReference>
<dbReference type="SUPFAM" id="SSF53850">
    <property type="entry name" value="Periplasmic binding protein-like II"/>
    <property type="match status" value="1"/>
</dbReference>
<dbReference type="SFLD" id="SFLDG00002">
    <property type="entry name" value="C1.7:_P-type_atpase_like"/>
    <property type="match status" value="1"/>
</dbReference>
<feature type="binding site" evidence="27">
    <location>
        <position position="1304"/>
    </location>
    <ligand>
        <name>ATP</name>
        <dbReference type="ChEBI" id="CHEBI:30616"/>
    </ligand>
</feature>
<comment type="catalytic activity">
    <reaction evidence="24 29">
        <text>ATP + H2O + phospholipidSide 1 = ADP + phosphate + phospholipidSide 2.</text>
        <dbReference type="EC" id="7.6.2.1"/>
    </reaction>
</comment>
<evidence type="ECO:0000259" key="31">
    <source>
        <dbReference type="Pfam" id="PF00122"/>
    </source>
</evidence>